<sequence>MFAEDWPEPGRKRIREDEYEDVVIGGTLGFTEHRSKRLQSLPVRTSPNSKRWYTAGDPDVDMDIDLNQTATFTDPQHLDPGSFQPDVTANSLAGRMPTPIHCSFAAQIRGSIWGVPPGNTVRPSGLTPPYQPDNTGFGSISTKEDGFSNLTRPGPDKPVFRLDRPAALADWTMVQNRRLPSPISESGAEDVGSQRMNLDNSAHMTHGHSRPAGLQRASSAVELALSAREGSFVSVLSDSCASATAGPLDGMMEVEPPLGTQSPKKGHTRSRHTVNNWTLEPGMKKSFSIGYRADCEKCRMKVPGHFNHIIIS</sequence>
<dbReference type="Proteomes" id="UP001174694">
    <property type="component" value="Unassembled WGS sequence"/>
</dbReference>
<dbReference type="AlphaFoldDB" id="A0AA38RIG8"/>
<organism evidence="1 2">
    <name type="scientific">Pleurostoma richardsiae</name>
    <dbReference type="NCBI Taxonomy" id="41990"/>
    <lineage>
        <taxon>Eukaryota</taxon>
        <taxon>Fungi</taxon>
        <taxon>Dikarya</taxon>
        <taxon>Ascomycota</taxon>
        <taxon>Pezizomycotina</taxon>
        <taxon>Sordariomycetes</taxon>
        <taxon>Sordariomycetidae</taxon>
        <taxon>Calosphaeriales</taxon>
        <taxon>Pleurostomataceae</taxon>
        <taxon>Pleurostoma</taxon>
    </lineage>
</organism>
<gene>
    <name evidence="1" type="ORF">NKR23_g7196</name>
</gene>
<comment type="caution">
    <text evidence="1">The sequence shown here is derived from an EMBL/GenBank/DDBJ whole genome shotgun (WGS) entry which is preliminary data.</text>
</comment>
<evidence type="ECO:0000313" key="2">
    <source>
        <dbReference type="Proteomes" id="UP001174694"/>
    </source>
</evidence>
<name>A0AA38RIG8_9PEZI</name>
<reference evidence="1" key="1">
    <citation type="submission" date="2022-07" db="EMBL/GenBank/DDBJ databases">
        <title>Fungi with potential for degradation of polypropylene.</title>
        <authorList>
            <person name="Gostincar C."/>
        </authorList>
    </citation>
    <scope>NUCLEOTIDE SEQUENCE</scope>
    <source>
        <strain evidence="1">EXF-13308</strain>
    </source>
</reference>
<accession>A0AA38RIG8</accession>
<keyword evidence="2" id="KW-1185">Reference proteome</keyword>
<proteinExistence type="predicted"/>
<protein>
    <submittedName>
        <fullName evidence="1">Uncharacterized protein</fullName>
    </submittedName>
</protein>
<evidence type="ECO:0000313" key="1">
    <source>
        <dbReference type="EMBL" id="KAJ9142361.1"/>
    </source>
</evidence>
<dbReference type="EMBL" id="JANBVO010000022">
    <property type="protein sequence ID" value="KAJ9142361.1"/>
    <property type="molecule type" value="Genomic_DNA"/>
</dbReference>